<evidence type="ECO:0000256" key="1">
    <source>
        <dbReference type="ARBA" id="ARBA00008903"/>
    </source>
</evidence>
<dbReference type="EMBL" id="NEVJ01000003">
    <property type="protein sequence ID" value="OZI21462.1"/>
    <property type="molecule type" value="Genomic_DNA"/>
</dbReference>
<name>A0A261R9V5_9BORD</name>
<evidence type="ECO:0000313" key="3">
    <source>
        <dbReference type="Proteomes" id="UP000216857"/>
    </source>
</evidence>
<dbReference type="InterPro" id="IPR036291">
    <property type="entry name" value="NAD(P)-bd_dom_sf"/>
</dbReference>
<dbReference type="OrthoDB" id="5293744at2"/>
<dbReference type="Gene3D" id="3.30.1780.10">
    <property type="entry name" value="ornithine cyclodeaminase, domain 1"/>
    <property type="match status" value="1"/>
</dbReference>
<gene>
    <name evidence="2" type="ORF">CAL26_20105</name>
</gene>
<dbReference type="GO" id="GO:0016491">
    <property type="term" value="F:oxidoreductase activity"/>
    <property type="evidence" value="ECO:0007669"/>
    <property type="project" value="UniProtKB-ARBA"/>
</dbReference>
<dbReference type="PIRSF" id="PIRSF001439">
    <property type="entry name" value="CryM"/>
    <property type="match status" value="1"/>
</dbReference>
<dbReference type="PANTHER" id="PTHR13812">
    <property type="entry name" value="KETIMINE REDUCTASE MU-CRYSTALLIN"/>
    <property type="match status" value="1"/>
</dbReference>
<keyword evidence="3" id="KW-1185">Reference proteome</keyword>
<dbReference type="InterPro" id="IPR023401">
    <property type="entry name" value="ODC_N"/>
</dbReference>
<reference evidence="2" key="1">
    <citation type="submission" date="2017-05" db="EMBL/GenBank/DDBJ databases">
        <title>Complete and WGS of Bordetella genogroups.</title>
        <authorList>
            <person name="Spilker T."/>
            <person name="Lipuma J."/>
        </authorList>
    </citation>
    <scope>NUCLEOTIDE SEQUENCE</scope>
    <source>
        <strain evidence="2">AU21707</strain>
    </source>
</reference>
<dbReference type="Pfam" id="PF02423">
    <property type="entry name" value="OCD_Mu_crystall"/>
    <property type="match status" value="1"/>
</dbReference>
<sequence length="310" mass="33561">MKFFDPASTADRLSFPALIPALAKMFEEGCVVPRRHTHFIGDRPEAPDTLLLMPAWQEGRYLGVKQVTIYPENAKQGAPGLYSSYTLSDARTGRPLAIIDGDQITVRRTAGASALAASFLARPDARRLVIVGAGNVASALAPAYAAVRDLADVAVWNLKPEKAEALAARLREQGYAARAATDLEQAVREADMVSCATLSRTPLVRRAWLRPGTHVDLIGSFQPTMREADDDTFADTSVFVDTTEALEKSGDLLSPIKAGRFDPGKLQATLETLCRREHPGRRTAEEITVFKSVGTAAEDLAAAILVYESH</sequence>
<evidence type="ECO:0000313" key="2">
    <source>
        <dbReference type="EMBL" id="OZI21462.1"/>
    </source>
</evidence>
<organism evidence="2 3">
    <name type="scientific">Bordetella genomosp. 9</name>
    <dbReference type="NCBI Taxonomy" id="1416803"/>
    <lineage>
        <taxon>Bacteria</taxon>
        <taxon>Pseudomonadati</taxon>
        <taxon>Pseudomonadota</taxon>
        <taxon>Betaproteobacteria</taxon>
        <taxon>Burkholderiales</taxon>
        <taxon>Alcaligenaceae</taxon>
        <taxon>Bordetella</taxon>
    </lineage>
</organism>
<dbReference type="GO" id="GO:0019752">
    <property type="term" value="P:carboxylic acid metabolic process"/>
    <property type="evidence" value="ECO:0007669"/>
    <property type="project" value="UniProtKB-ARBA"/>
</dbReference>
<dbReference type="PANTHER" id="PTHR13812:SF19">
    <property type="entry name" value="KETIMINE REDUCTASE MU-CRYSTALLIN"/>
    <property type="match status" value="1"/>
</dbReference>
<accession>A0A261R9V5</accession>
<dbReference type="NCBIfam" id="NF004793">
    <property type="entry name" value="PRK06141.1"/>
    <property type="match status" value="1"/>
</dbReference>
<dbReference type="FunFam" id="3.40.50.720:FF:000311">
    <property type="entry name" value="Ornithine cyclodeaminase"/>
    <property type="match status" value="1"/>
</dbReference>
<dbReference type="AlphaFoldDB" id="A0A261R9V5"/>
<protein>
    <submittedName>
        <fullName evidence="2">Ornithine cyclodeaminase</fullName>
    </submittedName>
</protein>
<dbReference type="RefSeq" id="WP_094849990.1">
    <property type="nucleotide sequence ID" value="NZ_NEVJ01000003.1"/>
</dbReference>
<comment type="similarity">
    <text evidence="1">Belongs to the ornithine cyclodeaminase/mu-crystallin family.</text>
</comment>
<dbReference type="Proteomes" id="UP000216857">
    <property type="component" value="Unassembled WGS sequence"/>
</dbReference>
<dbReference type="Gene3D" id="3.40.50.720">
    <property type="entry name" value="NAD(P)-binding Rossmann-like Domain"/>
    <property type="match status" value="1"/>
</dbReference>
<dbReference type="InterPro" id="IPR003462">
    <property type="entry name" value="ODC_Mu_crystall"/>
</dbReference>
<comment type="caution">
    <text evidence="2">The sequence shown here is derived from an EMBL/GenBank/DDBJ whole genome shotgun (WGS) entry which is preliminary data.</text>
</comment>
<proteinExistence type="inferred from homology"/>
<dbReference type="SUPFAM" id="SSF51735">
    <property type="entry name" value="NAD(P)-binding Rossmann-fold domains"/>
    <property type="match status" value="1"/>
</dbReference>
<dbReference type="GO" id="GO:0005737">
    <property type="term" value="C:cytoplasm"/>
    <property type="evidence" value="ECO:0007669"/>
    <property type="project" value="TreeGrafter"/>
</dbReference>